<reference evidence="1 10" key="1">
    <citation type="submission" date="2024-10" db="EMBL/GenBank/DDBJ databases">
        <authorList>
            <person name="Kim D."/>
        </authorList>
    </citation>
    <scope>NUCLEOTIDE SEQUENCE [LARGE SCALE GENOMIC DNA]</scope>
    <source>
        <strain evidence="1">BH-2024</strain>
    </source>
</reference>
<evidence type="ECO:0000313" key="3">
    <source>
        <dbReference type="EMBL" id="KAL3074708.1"/>
    </source>
</evidence>
<evidence type="ECO:0000313" key="9">
    <source>
        <dbReference type="EMBL" id="KAL3108289.1"/>
    </source>
</evidence>
<dbReference type="EMBL" id="JBICBT010001291">
    <property type="protein sequence ID" value="KAL3074710.1"/>
    <property type="molecule type" value="Genomic_DNA"/>
</dbReference>
<keyword evidence="10" id="KW-1185">Reference proteome</keyword>
<evidence type="ECO:0000313" key="5">
    <source>
        <dbReference type="EMBL" id="KAL3078503.1"/>
    </source>
</evidence>
<evidence type="ECO:0000313" key="1">
    <source>
        <dbReference type="EMBL" id="KAL3069943.1"/>
    </source>
</evidence>
<evidence type="ECO:0000313" key="8">
    <source>
        <dbReference type="EMBL" id="KAL3105399.1"/>
    </source>
</evidence>
<dbReference type="EMBL" id="JBICBT010001358">
    <property type="protein sequence ID" value="KAL3071624.1"/>
    <property type="molecule type" value="Genomic_DNA"/>
</dbReference>
<dbReference type="EMBL" id="JBICBT010000687">
    <property type="protein sequence ID" value="KAL3105399.1"/>
    <property type="molecule type" value="Genomic_DNA"/>
</dbReference>
<evidence type="ECO:0000313" key="7">
    <source>
        <dbReference type="EMBL" id="KAL3104540.1"/>
    </source>
</evidence>
<evidence type="ECO:0000313" key="4">
    <source>
        <dbReference type="EMBL" id="KAL3074710.1"/>
    </source>
</evidence>
<dbReference type="EMBL" id="JBICBT010001207">
    <property type="protein sequence ID" value="KAL3078503.1"/>
    <property type="molecule type" value="Genomic_DNA"/>
</dbReference>
<gene>
    <name evidence="9" type="ORF">niasHT_014438</name>
    <name evidence="8" type="ORF">niasHT_024703</name>
    <name evidence="6" type="ORF">niasHT_024854</name>
    <name evidence="7" type="ORF">niasHT_024918</name>
    <name evidence="1" type="ORF">niasHT_031425</name>
    <name evidence="2" type="ORF">niasHT_031988</name>
    <name evidence="5" type="ORF">niasHT_032799</name>
    <name evidence="3" type="ORF">niasHT_037573</name>
    <name evidence="4" type="ORF">niasHT_037575</name>
</gene>
<evidence type="ECO:0000313" key="2">
    <source>
        <dbReference type="EMBL" id="KAL3071624.1"/>
    </source>
</evidence>
<comment type="caution">
    <text evidence="1">The sequence shown here is derived from an EMBL/GenBank/DDBJ whole genome shotgun (WGS) entry which is preliminary data.</text>
</comment>
<protein>
    <submittedName>
        <fullName evidence="1">Uncharacterized protein</fullName>
    </submittedName>
</protein>
<dbReference type="EMBL" id="JBICBT010001388">
    <property type="protein sequence ID" value="KAL3069943.1"/>
    <property type="molecule type" value="Genomic_DNA"/>
</dbReference>
<sequence length="70" mass="8169">MSDSPTPETEISIAWDILENDKDWYNWFTPTTAKQACVEALAFAREGGLKHENILKIMKTLEEREKRDKK</sequence>
<accession>A0ABD2HUC4</accession>
<proteinExistence type="predicted"/>
<dbReference type="EMBL" id="JBICBT010001291">
    <property type="protein sequence ID" value="KAL3074708.1"/>
    <property type="molecule type" value="Genomic_DNA"/>
</dbReference>
<evidence type="ECO:0000313" key="10">
    <source>
        <dbReference type="Proteomes" id="UP001620626"/>
    </source>
</evidence>
<dbReference type="EMBL" id="JBICBT010000591">
    <property type="protein sequence ID" value="KAL3108289.1"/>
    <property type="molecule type" value="Genomic_DNA"/>
</dbReference>
<dbReference type="EMBL" id="JBICBT010000979">
    <property type="protein sequence ID" value="KAL3089617.1"/>
    <property type="molecule type" value="Genomic_DNA"/>
</dbReference>
<name>A0ABD2HUC4_9BILA</name>
<organism evidence="1 10">
    <name type="scientific">Heterodera trifolii</name>
    <dbReference type="NCBI Taxonomy" id="157864"/>
    <lineage>
        <taxon>Eukaryota</taxon>
        <taxon>Metazoa</taxon>
        <taxon>Ecdysozoa</taxon>
        <taxon>Nematoda</taxon>
        <taxon>Chromadorea</taxon>
        <taxon>Rhabditida</taxon>
        <taxon>Tylenchina</taxon>
        <taxon>Tylenchomorpha</taxon>
        <taxon>Tylenchoidea</taxon>
        <taxon>Heteroderidae</taxon>
        <taxon>Heteroderinae</taxon>
        <taxon>Heterodera</taxon>
    </lineage>
</organism>
<dbReference type="EMBL" id="JBICBT010000707">
    <property type="protein sequence ID" value="KAL3104540.1"/>
    <property type="molecule type" value="Genomic_DNA"/>
</dbReference>
<dbReference type="Proteomes" id="UP001620626">
    <property type="component" value="Unassembled WGS sequence"/>
</dbReference>
<dbReference type="AlphaFoldDB" id="A0ABD2HUC4"/>
<evidence type="ECO:0000313" key="6">
    <source>
        <dbReference type="EMBL" id="KAL3089617.1"/>
    </source>
</evidence>